<evidence type="ECO:0000313" key="1">
    <source>
        <dbReference type="EMBL" id="TRZ15758.1"/>
    </source>
</evidence>
<dbReference type="Proteomes" id="UP000796761">
    <property type="component" value="Unassembled WGS sequence"/>
</dbReference>
<protein>
    <submittedName>
        <fullName evidence="1">Uncharacterized protein</fullName>
    </submittedName>
</protein>
<proteinExistence type="predicted"/>
<dbReference type="AlphaFoldDB" id="A0A8K1GCU8"/>
<accession>A0A8K1GCU8</accession>
<evidence type="ECO:0000313" key="2">
    <source>
        <dbReference type="Proteomes" id="UP000796761"/>
    </source>
</evidence>
<reference evidence="1" key="1">
    <citation type="submission" date="2019-04" db="EMBL/GenBank/DDBJ databases">
        <title>Genome assembly of Zosterops borbonicus 15179.</title>
        <authorList>
            <person name="Leroy T."/>
            <person name="Anselmetti Y."/>
            <person name="Tilak M.-K."/>
            <person name="Nabholz B."/>
        </authorList>
    </citation>
    <scope>NUCLEOTIDE SEQUENCE</scope>
    <source>
        <strain evidence="1">HGM_15179</strain>
        <tissue evidence="1">Muscle</tissue>
    </source>
</reference>
<organism evidence="1 2">
    <name type="scientific">Zosterops borbonicus</name>
    <dbReference type="NCBI Taxonomy" id="364589"/>
    <lineage>
        <taxon>Eukaryota</taxon>
        <taxon>Metazoa</taxon>
        <taxon>Chordata</taxon>
        <taxon>Craniata</taxon>
        <taxon>Vertebrata</taxon>
        <taxon>Euteleostomi</taxon>
        <taxon>Archelosauria</taxon>
        <taxon>Archosauria</taxon>
        <taxon>Dinosauria</taxon>
        <taxon>Saurischia</taxon>
        <taxon>Theropoda</taxon>
        <taxon>Coelurosauria</taxon>
        <taxon>Aves</taxon>
        <taxon>Neognathae</taxon>
        <taxon>Neoaves</taxon>
        <taxon>Telluraves</taxon>
        <taxon>Australaves</taxon>
        <taxon>Passeriformes</taxon>
        <taxon>Sylvioidea</taxon>
        <taxon>Zosteropidae</taxon>
        <taxon>Zosterops</taxon>
    </lineage>
</organism>
<dbReference type="EMBL" id="SWJQ01000353">
    <property type="protein sequence ID" value="TRZ15758.1"/>
    <property type="molecule type" value="Genomic_DNA"/>
</dbReference>
<feature type="non-terminal residue" evidence="1">
    <location>
        <position position="51"/>
    </location>
</feature>
<gene>
    <name evidence="1" type="ORF">HGM15179_011340</name>
</gene>
<comment type="caution">
    <text evidence="1">The sequence shown here is derived from an EMBL/GenBank/DDBJ whole genome shotgun (WGS) entry which is preliminary data.</text>
</comment>
<keyword evidence="2" id="KW-1185">Reference proteome</keyword>
<name>A0A8K1GCU8_9PASS</name>
<sequence>MTPNAAPPASGPAVENACKADGTAMALFSAIEVQEVAWSLAFQKGKKRFHC</sequence>